<dbReference type="PROSITE" id="PS50865">
    <property type="entry name" value="ZF_MYND_2"/>
    <property type="match status" value="1"/>
</dbReference>
<dbReference type="EMBL" id="ML979134">
    <property type="protein sequence ID" value="KAF1917896.1"/>
    <property type="molecule type" value="Genomic_DNA"/>
</dbReference>
<dbReference type="GO" id="GO:0008270">
    <property type="term" value="F:zinc ion binding"/>
    <property type="evidence" value="ECO:0007669"/>
    <property type="project" value="UniProtKB-KW"/>
</dbReference>
<dbReference type="GO" id="GO:0005634">
    <property type="term" value="C:nucleus"/>
    <property type="evidence" value="ECO:0007669"/>
    <property type="project" value="TreeGrafter"/>
</dbReference>
<evidence type="ECO:0000256" key="4">
    <source>
        <dbReference type="PROSITE-ProRule" id="PRU00134"/>
    </source>
</evidence>
<name>A0A6A5QTH0_AMPQU</name>
<dbReference type="SUPFAM" id="SSF144232">
    <property type="entry name" value="HIT/MYND zinc finger-like"/>
    <property type="match status" value="1"/>
</dbReference>
<dbReference type="Gene3D" id="6.10.140.2220">
    <property type="match status" value="1"/>
</dbReference>
<evidence type="ECO:0000256" key="3">
    <source>
        <dbReference type="ARBA" id="ARBA00022833"/>
    </source>
</evidence>
<evidence type="ECO:0000256" key="2">
    <source>
        <dbReference type="ARBA" id="ARBA00022771"/>
    </source>
</evidence>
<evidence type="ECO:0000313" key="7">
    <source>
        <dbReference type="Proteomes" id="UP000800096"/>
    </source>
</evidence>
<dbReference type="PANTHER" id="PTHR10237:SF14">
    <property type="entry name" value="MYND-TYPE DOMAIN-CONTAINING PROTEIN"/>
    <property type="match status" value="1"/>
</dbReference>
<keyword evidence="1" id="KW-0479">Metal-binding</keyword>
<dbReference type="Pfam" id="PF01753">
    <property type="entry name" value="zf-MYND"/>
    <property type="match status" value="1"/>
</dbReference>
<proteinExistence type="predicted"/>
<keyword evidence="3" id="KW-0862">Zinc</keyword>
<organism evidence="6 7">
    <name type="scientific">Ampelomyces quisqualis</name>
    <name type="common">Powdery mildew agent</name>
    <dbReference type="NCBI Taxonomy" id="50730"/>
    <lineage>
        <taxon>Eukaryota</taxon>
        <taxon>Fungi</taxon>
        <taxon>Dikarya</taxon>
        <taxon>Ascomycota</taxon>
        <taxon>Pezizomycotina</taxon>
        <taxon>Dothideomycetes</taxon>
        <taxon>Pleosporomycetidae</taxon>
        <taxon>Pleosporales</taxon>
        <taxon>Pleosporineae</taxon>
        <taxon>Phaeosphaeriaceae</taxon>
        <taxon>Ampelomyces</taxon>
    </lineage>
</organism>
<dbReference type="InterPro" id="IPR024119">
    <property type="entry name" value="TF_DEAF-1"/>
</dbReference>
<dbReference type="AlphaFoldDB" id="A0A6A5QTH0"/>
<keyword evidence="2 4" id="KW-0863">Zinc-finger</keyword>
<accession>A0A6A5QTH0</accession>
<dbReference type="OrthoDB" id="432970at2759"/>
<dbReference type="Proteomes" id="UP000800096">
    <property type="component" value="Unassembled WGS sequence"/>
</dbReference>
<dbReference type="PANTHER" id="PTHR10237">
    <property type="entry name" value="DEFORMED EPIDERMAL AUTOREGULATORY FACTOR 1 HOMOLOG SUPPRESSIN"/>
    <property type="match status" value="1"/>
</dbReference>
<protein>
    <recommendedName>
        <fullName evidence="5">MYND-type domain-containing protein</fullName>
    </recommendedName>
</protein>
<gene>
    <name evidence="6" type="ORF">BDU57DRAFT_180412</name>
</gene>
<evidence type="ECO:0000259" key="5">
    <source>
        <dbReference type="PROSITE" id="PS50865"/>
    </source>
</evidence>
<sequence length="214" mass="23793">MTWHVDGLVVPSQCAPSSDQPFTLQLQQGSHPTARHQHIMASREILLRFIVIGFGDRNPKEWTHKRSVPASLTASFPAETTLAYQQQFREEATKIVTQYQAECEEKAGKVCVACHGRSATPVITPCSYLHIPEEPFINIIIQPTCNAQECRTAAAKVMEDTMGGVDGSNEVNKNICAACGKEGDLKRCSKCKSIGYCGVDCQRRNWKWHKRVCA</sequence>
<evidence type="ECO:0000313" key="6">
    <source>
        <dbReference type="EMBL" id="KAF1917896.1"/>
    </source>
</evidence>
<reference evidence="6" key="1">
    <citation type="journal article" date="2020" name="Stud. Mycol.">
        <title>101 Dothideomycetes genomes: a test case for predicting lifestyles and emergence of pathogens.</title>
        <authorList>
            <person name="Haridas S."/>
            <person name="Albert R."/>
            <person name="Binder M."/>
            <person name="Bloem J."/>
            <person name="Labutti K."/>
            <person name="Salamov A."/>
            <person name="Andreopoulos B."/>
            <person name="Baker S."/>
            <person name="Barry K."/>
            <person name="Bills G."/>
            <person name="Bluhm B."/>
            <person name="Cannon C."/>
            <person name="Castanera R."/>
            <person name="Culley D."/>
            <person name="Daum C."/>
            <person name="Ezra D."/>
            <person name="Gonzalez J."/>
            <person name="Henrissat B."/>
            <person name="Kuo A."/>
            <person name="Liang C."/>
            <person name="Lipzen A."/>
            <person name="Lutzoni F."/>
            <person name="Magnuson J."/>
            <person name="Mondo S."/>
            <person name="Nolan M."/>
            <person name="Ohm R."/>
            <person name="Pangilinan J."/>
            <person name="Park H.-J."/>
            <person name="Ramirez L."/>
            <person name="Alfaro M."/>
            <person name="Sun H."/>
            <person name="Tritt A."/>
            <person name="Yoshinaga Y."/>
            <person name="Zwiers L.-H."/>
            <person name="Turgeon B."/>
            <person name="Goodwin S."/>
            <person name="Spatafora J."/>
            <person name="Crous P."/>
            <person name="Grigoriev I."/>
        </authorList>
    </citation>
    <scope>NUCLEOTIDE SEQUENCE</scope>
    <source>
        <strain evidence="6">HMLAC05119</strain>
    </source>
</reference>
<evidence type="ECO:0000256" key="1">
    <source>
        <dbReference type="ARBA" id="ARBA00022723"/>
    </source>
</evidence>
<keyword evidence="7" id="KW-1185">Reference proteome</keyword>
<dbReference type="GO" id="GO:0000981">
    <property type="term" value="F:DNA-binding transcription factor activity, RNA polymerase II-specific"/>
    <property type="evidence" value="ECO:0007669"/>
    <property type="project" value="TreeGrafter"/>
</dbReference>
<dbReference type="InterPro" id="IPR002893">
    <property type="entry name" value="Znf_MYND"/>
</dbReference>
<dbReference type="PROSITE" id="PS01360">
    <property type="entry name" value="ZF_MYND_1"/>
    <property type="match status" value="1"/>
</dbReference>
<feature type="domain" description="MYND-type" evidence="5">
    <location>
        <begin position="176"/>
        <end position="213"/>
    </location>
</feature>